<dbReference type="GO" id="GO:0003677">
    <property type="term" value="F:DNA binding"/>
    <property type="evidence" value="ECO:0007669"/>
    <property type="project" value="UniProtKB-KW"/>
</dbReference>
<feature type="compositionally biased region" description="Polar residues" evidence="40">
    <location>
        <begin position="933"/>
        <end position="954"/>
    </location>
</feature>
<feature type="compositionally biased region" description="Polar residues" evidence="40">
    <location>
        <begin position="1034"/>
        <end position="1043"/>
    </location>
</feature>
<evidence type="ECO:0000256" key="2">
    <source>
        <dbReference type="ARBA" id="ARBA00002180"/>
    </source>
</evidence>
<evidence type="ECO:0000256" key="8">
    <source>
        <dbReference type="ARBA" id="ARBA00022670"/>
    </source>
</evidence>
<keyword evidence="7" id="KW-1188">Viral release from host cell</keyword>
<dbReference type="InterPro" id="IPR013103">
    <property type="entry name" value="RVT_2"/>
</dbReference>
<dbReference type="CDD" id="cd09272">
    <property type="entry name" value="RNase_HI_RT_Ty1"/>
    <property type="match status" value="1"/>
</dbReference>
<evidence type="ECO:0000256" key="28">
    <source>
        <dbReference type="ARBA" id="ARBA00023172"/>
    </source>
</evidence>
<keyword evidence="18" id="KW-0378">Hydrolase</keyword>
<keyword evidence="27" id="KW-0238">DNA-binding</keyword>
<evidence type="ECO:0000256" key="27">
    <source>
        <dbReference type="ARBA" id="ARBA00023125"/>
    </source>
</evidence>
<feature type="region of interest" description="Disordered" evidence="40">
    <location>
        <begin position="124"/>
        <end position="154"/>
    </location>
</feature>
<evidence type="ECO:0000256" key="5">
    <source>
        <dbReference type="ARBA" id="ARBA00022490"/>
    </source>
</evidence>
<dbReference type="PANTHER" id="PTHR42648:SF11">
    <property type="entry name" value="TRANSPOSON TY4-P GAG-POL POLYPROTEIN"/>
    <property type="match status" value="1"/>
</dbReference>
<evidence type="ECO:0000256" key="23">
    <source>
        <dbReference type="ARBA" id="ARBA00022908"/>
    </source>
</evidence>
<dbReference type="GO" id="GO:0008270">
    <property type="term" value="F:zinc ion binding"/>
    <property type="evidence" value="ECO:0007669"/>
    <property type="project" value="UniProtKB-KW"/>
</dbReference>
<evidence type="ECO:0000256" key="20">
    <source>
        <dbReference type="ARBA" id="ARBA00022840"/>
    </source>
</evidence>
<evidence type="ECO:0000256" key="30">
    <source>
        <dbReference type="ARBA" id="ARBA00023268"/>
    </source>
</evidence>
<dbReference type="GO" id="GO:0006310">
    <property type="term" value="P:DNA recombination"/>
    <property type="evidence" value="ECO:0007669"/>
    <property type="project" value="UniProtKB-KW"/>
</dbReference>
<evidence type="ECO:0000256" key="6">
    <source>
        <dbReference type="ARBA" id="ARBA00022578"/>
    </source>
</evidence>
<evidence type="ECO:0000256" key="33">
    <source>
        <dbReference type="ARBA" id="ARBA00025973"/>
    </source>
</evidence>
<feature type="compositionally biased region" description="Basic and acidic residues" evidence="40">
    <location>
        <begin position="1"/>
        <end position="10"/>
    </location>
</feature>
<evidence type="ECO:0000256" key="38">
    <source>
        <dbReference type="ARBA" id="ARBA00049244"/>
    </source>
</evidence>
<feature type="compositionally biased region" description="Polar residues" evidence="40">
    <location>
        <begin position="1096"/>
        <end position="1105"/>
    </location>
</feature>
<evidence type="ECO:0000256" key="29">
    <source>
        <dbReference type="ARBA" id="ARBA00023242"/>
    </source>
</evidence>
<evidence type="ECO:0000256" key="3">
    <source>
        <dbReference type="ARBA" id="ARBA00004123"/>
    </source>
</evidence>
<evidence type="ECO:0000256" key="25">
    <source>
        <dbReference type="ARBA" id="ARBA00022932"/>
    </source>
</evidence>
<dbReference type="PROSITE" id="PS50994">
    <property type="entry name" value="INTEGRASE"/>
    <property type="match status" value="1"/>
</dbReference>
<feature type="compositionally biased region" description="Polar residues" evidence="40">
    <location>
        <begin position="30"/>
        <end position="45"/>
    </location>
</feature>
<keyword evidence="6" id="KW-0815">Transposition</keyword>
<feature type="compositionally biased region" description="Low complexity" evidence="40">
    <location>
        <begin position="1076"/>
        <end position="1095"/>
    </location>
</feature>
<accession>A4VB69</accession>
<feature type="region of interest" description="Disordered" evidence="40">
    <location>
        <begin position="889"/>
        <end position="1143"/>
    </location>
</feature>
<evidence type="ECO:0000256" key="14">
    <source>
        <dbReference type="ARBA" id="ARBA00022750"/>
    </source>
</evidence>
<feature type="region of interest" description="Disordered" evidence="40">
    <location>
        <begin position="1"/>
        <end position="63"/>
    </location>
</feature>
<keyword evidence="13" id="KW-0547">Nucleotide-binding</keyword>
<dbReference type="InterPro" id="IPR039537">
    <property type="entry name" value="Retrotran_Ty1/copia-like"/>
</dbReference>
<comment type="catalytic activity">
    <reaction evidence="37">
        <text>DNA(n) + a 2'-deoxyribonucleoside 5'-triphosphate = DNA(n+1) + diphosphate</text>
        <dbReference type="Rhea" id="RHEA:22508"/>
        <dbReference type="Rhea" id="RHEA-COMP:17339"/>
        <dbReference type="Rhea" id="RHEA-COMP:17340"/>
        <dbReference type="ChEBI" id="CHEBI:33019"/>
        <dbReference type="ChEBI" id="CHEBI:61560"/>
        <dbReference type="ChEBI" id="CHEBI:173112"/>
        <dbReference type="EC" id="2.7.7.49"/>
    </reaction>
</comment>
<feature type="compositionally biased region" description="Basic and acidic residues" evidence="40">
    <location>
        <begin position="1112"/>
        <end position="1135"/>
    </location>
</feature>
<keyword evidence="24" id="KW-0695">RNA-directed DNA polymerase</keyword>
<evidence type="ECO:0000256" key="7">
    <source>
        <dbReference type="ARBA" id="ARBA00022612"/>
    </source>
</evidence>
<evidence type="ECO:0000256" key="35">
    <source>
        <dbReference type="ARBA" id="ARBA00032154"/>
    </source>
</evidence>
<evidence type="ECO:0000259" key="41">
    <source>
        <dbReference type="PROSITE" id="PS50994"/>
    </source>
</evidence>
<dbReference type="Pfam" id="PF00665">
    <property type="entry name" value="rve"/>
    <property type="match status" value="1"/>
</dbReference>
<dbReference type="GO" id="GO:0075523">
    <property type="term" value="P:viral translational frameshifting"/>
    <property type="evidence" value="ECO:0007669"/>
    <property type="project" value="UniProtKB-KW"/>
</dbReference>
<sequence length="1699" mass="190751">MNHSDIKLTSEHGSAAKVPFDSNKADDSLDTSLHNNNSGDTSTKVPQDESLKNSFKGINGSPAYGPSNNPYYSPYALMSHPYPIGWSPYGNHFTPPIYPNYFDPNYAGIHPGLQFPIPPSIPSDYYHHNPPITPTQAPPSTSATDSNSQTQHASVISKPKDMIMLTRATSAHDFDRWITDFVKFLKQNKLDDLIPDKYGSAKRTPNNVDKAFILNTFNMYVPENSYPDWMKRSASKKTDLLTLILHAIGTVANNDPLEELIKALNNLTFDGSSAAFIFAAKIRSLVENCRNSEINIPETLICKCIMNGLKGAYHSLTKRYALDGTEVTLDLLLRDIQILYELENKREKTSNRIKPTPNTAVKPVATNVKNNSVAKVTNAKSAFKKSTKPTSHKANNITPGLVELDADDNTLGSPNHVDDEFDLPGYLLLDSGASTSIIRHSSLLHFPQQPIHIGVQDAQDNPIPISSTGILKFHFANGPPVKISAASSPNIRYDLISLDELDDAGIYADFSTRSLRDKDNNVIATLLKHGPFYWLSTKYLMLPARSRNHRINNILPRFSFEFIHRLFGHVNIKIIKDSIRKGLIKNISYDNIDWSGFDTFQCPDCLKGKSTQHKHYVGSRVKYQREYNTFEFLHTDLFGPVPNMPTSSPTYFISFTDEQSRFRWVFPLRSKDASTVTTVFRNIVATFGTQFDTKVLVFQMDRGSEFTNAEIRHFFRENGIQPCYTSVGDSRAHGVAERLNRTLLDDCRTLLESSGLSPHLWFYSVEFATLIRNALLNTTYKTSARARAGLAGLDASTILPFGQHVITHDTNPIDKLHVRGHHGYALTPSKESHGYLIYVPHLHKVLDTSNYVVIRSDTNISADHNYDSTVFDPLMQSIARPYDDFLNDTSAPALIDDNSSEPDNSTSAPNSDSELSDDPDLDTAMIHSRPESIDTQGTNSDVSPTSNPVTTIPLTSDIYTDPDSDTDDDSDSPLSFYHSDFNKPISSSTFDEELPPDVIPISDDNTTPSVLEDDVLPEIPSLSDSPPALPDQLIDSSPKNSDSGGIIADTTISLDTSPDISHSLAISPSGGTIDDLNTSSTNPLSLSLSPQNSNSGGITQTSVSTDLGGIGKEQDSSKKRNRENDENNDKDHLPYWEKNNMSSIKFPPKQRRRIHYINSVKHAVNNPPSVGNTSMSYRDAISSNQNVREKELYRKAYMKELDQLMKHNTWDNSRIYDVKEVNPKKIINSMIIFTTKRDGTHKCRFVARGDQQNAGTYDDSLIANTIHHEALMTCMAIALDNDMFIVQLDISSAYLYADLKEELYIRTPPHLGHKNKIFKLEKSLYGLKQSGANWYENIKKYLTEDCGMSNIRGWPCAFKNEDLIVCLFVDDIIVFGKKHKKCMDLVQLLKLRYETKVVNDGKIEKAESRDYDILGLEITYRRSKSLSFGMEKSLEQKIPSLGVTLNSEKRRMKAPGQPGIILSDSKLDMSEAEYKRKVKLMQKLVGLASYLGYKYRYDLLYYINILAQHTLYPSNQVLSLTYQLIQYIWDTRNKRLIWPKAKERNTQRVTAITDAAFANQPGYKSQVGYFILVNNKIITARSTKATLTCISSTESELYAISMVIPLLNSIKMLMETITGNQVKNKLITDSAPAISIINSQDETKLRNKYFGARSMKIRDEVKYSHLKLEYVNTDNNIADILTKALPAKRFNDLTNVWMV</sequence>
<comment type="function">
    <text evidence="31">Reverse transcriptase/ribonuclease H (RT) is a multifunctional enzyme that catalyzes the conversion of the retro-elements RNA genome into dsDNA within the VLP. The enzyme displays a DNA polymerase activity that can copy either DNA or RNA templates, and a ribonuclease H (RNase H) activity that cleaves the RNA strand of RNA-DNA heteroduplexes during plus-strand synthesis and hydrolyzes RNA primers. The conversion leads to a linear dsDNA copy of the retrotransposon that includes long terminal repeats (LTRs) at both ends.</text>
</comment>
<dbReference type="GO" id="GO:0006508">
    <property type="term" value="P:proteolysis"/>
    <property type="evidence" value="ECO:0007669"/>
    <property type="project" value="UniProtKB-KW"/>
</dbReference>
<evidence type="ECO:0000256" key="37">
    <source>
        <dbReference type="ARBA" id="ARBA00048173"/>
    </source>
</evidence>
<comment type="subcellular location">
    <subcellularLocation>
        <location evidence="4">Cytoplasm</location>
    </subcellularLocation>
    <subcellularLocation>
        <location evidence="3">Nucleus</location>
    </subcellularLocation>
</comment>
<keyword evidence="28" id="KW-0233">DNA recombination</keyword>
<keyword evidence="20" id="KW-0067">ATP-binding</keyword>
<evidence type="ECO:0000256" key="4">
    <source>
        <dbReference type="ARBA" id="ARBA00004496"/>
    </source>
</evidence>
<evidence type="ECO:0000256" key="16">
    <source>
        <dbReference type="ARBA" id="ARBA00022759"/>
    </source>
</evidence>
<dbReference type="Gene3D" id="3.30.420.10">
    <property type="entry name" value="Ribonuclease H-like superfamily/Ribonuclease H"/>
    <property type="match status" value="1"/>
</dbReference>
<keyword evidence="30" id="KW-0511">Multifunctional enzyme</keyword>
<dbReference type="InterPro" id="IPR012337">
    <property type="entry name" value="RNaseH-like_sf"/>
</dbReference>
<evidence type="ECO:0000256" key="15">
    <source>
        <dbReference type="ARBA" id="ARBA00022758"/>
    </source>
</evidence>
<keyword evidence="15" id="KW-0688">Ribosomal frameshifting</keyword>
<keyword evidence="17" id="KW-0863">Zinc-finger</keyword>
<feature type="compositionally biased region" description="Polar residues" evidence="40">
    <location>
        <begin position="901"/>
        <end position="910"/>
    </location>
</feature>
<dbReference type="PROSITE" id="PS00141">
    <property type="entry name" value="ASP_PROTEASE"/>
    <property type="match status" value="1"/>
</dbReference>
<dbReference type="PANTHER" id="PTHR42648">
    <property type="entry name" value="TRANSPOSASE, PUTATIVE-RELATED"/>
    <property type="match status" value="1"/>
</dbReference>
<evidence type="ECO:0000256" key="13">
    <source>
        <dbReference type="ARBA" id="ARBA00022741"/>
    </source>
</evidence>
<dbReference type="GO" id="GO:0004523">
    <property type="term" value="F:RNA-DNA hybrid ribonuclease activity"/>
    <property type="evidence" value="ECO:0007669"/>
    <property type="project" value="UniProtKB-EC"/>
</dbReference>
<keyword evidence="8" id="KW-0645">Protease</keyword>
<dbReference type="GO" id="GO:0003723">
    <property type="term" value="F:RNA binding"/>
    <property type="evidence" value="ECO:0007669"/>
    <property type="project" value="UniProtKB-KW"/>
</dbReference>
<feature type="compositionally biased region" description="Polar residues" evidence="40">
    <location>
        <begin position="1050"/>
        <end position="1070"/>
    </location>
</feature>
<evidence type="ECO:0000256" key="40">
    <source>
        <dbReference type="SAM" id="MobiDB-lite"/>
    </source>
</evidence>
<name>A4VB69_9SACH</name>
<organism evidence="42">
    <name type="scientific">Vanderwaltozyma polyspora</name>
    <dbReference type="NCBI Taxonomy" id="36033"/>
    <lineage>
        <taxon>Eukaryota</taxon>
        <taxon>Fungi</taxon>
        <taxon>Dikarya</taxon>
        <taxon>Ascomycota</taxon>
        <taxon>Saccharomycotina</taxon>
        <taxon>Saccharomycetes</taxon>
        <taxon>Saccharomycetales</taxon>
        <taxon>Saccharomycetaceae</taxon>
        <taxon>Vanderwaltozyma</taxon>
    </lineage>
</organism>
<evidence type="ECO:0000256" key="18">
    <source>
        <dbReference type="ARBA" id="ARBA00022801"/>
    </source>
</evidence>
<evidence type="ECO:0000256" key="22">
    <source>
        <dbReference type="ARBA" id="ARBA00022884"/>
    </source>
</evidence>
<keyword evidence="14" id="KW-0064">Aspartyl protease</keyword>
<dbReference type="GO" id="GO:0015074">
    <property type="term" value="P:DNA integration"/>
    <property type="evidence" value="ECO:0007669"/>
    <property type="project" value="UniProtKB-KW"/>
</dbReference>
<evidence type="ECO:0000256" key="32">
    <source>
        <dbReference type="ARBA" id="ARBA00025615"/>
    </source>
</evidence>
<keyword evidence="12" id="KW-0479">Metal-binding</keyword>
<dbReference type="GO" id="GO:0005634">
    <property type="term" value="C:nucleus"/>
    <property type="evidence" value="ECO:0007669"/>
    <property type="project" value="UniProtKB-SubCell"/>
</dbReference>
<keyword evidence="10" id="KW-0548">Nucleotidyltransferase</keyword>
<evidence type="ECO:0000256" key="39">
    <source>
        <dbReference type="ARBA" id="ARBA00057243"/>
    </source>
</evidence>
<comment type="function">
    <text evidence="32">Integrase (IN) targets the VLP to the nucleus, where a subparticle preintegration complex (PIC) containing at least integrase and the newly synthesized dsDNA copy of the retrotransposon must transit the nuclear membrane. Once in the nucleus, integrase performs the integration of the dsDNA into the host genome.</text>
</comment>
<dbReference type="InterPro" id="IPR001969">
    <property type="entry name" value="Aspartic_peptidase_AS"/>
</dbReference>
<dbReference type="InterPro" id="IPR043502">
    <property type="entry name" value="DNA/RNA_pol_sf"/>
</dbReference>
<keyword evidence="26" id="KW-0917">Virion maturation</keyword>
<evidence type="ECO:0000256" key="1">
    <source>
        <dbReference type="ARBA" id="ARBA00000077"/>
    </source>
</evidence>
<evidence type="ECO:0000256" key="21">
    <source>
        <dbReference type="ARBA" id="ARBA00022842"/>
    </source>
</evidence>
<dbReference type="EMBL" id="AM698089">
    <property type="protein sequence ID" value="CAM91757.1"/>
    <property type="molecule type" value="Genomic_DNA"/>
</dbReference>
<comment type="subunit">
    <text evidence="33">The capsid protein forms a homotrimer, from which the VLPs are assembled. The protease is a homodimer, whose active site consists of two apposed aspartic acid residues.</text>
</comment>
<evidence type="ECO:0000256" key="17">
    <source>
        <dbReference type="ARBA" id="ARBA00022771"/>
    </source>
</evidence>
<keyword evidence="11" id="KW-0540">Nuclease</keyword>
<keyword evidence="22" id="KW-0694">RNA-binding</keyword>
<evidence type="ECO:0000256" key="26">
    <source>
        <dbReference type="ARBA" id="ARBA00023113"/>
    </source>
</evidence>
<keyword evidence="25" id="KW-0239">DNA-directed DNA polymerase</keyword>
<evidence type="ECO:0000256" key="10">
    <source>
        <dbReference type="ARBA" id="ARBA00022695"/>
    </source>
</evidence>
<dbReference type="GO" id="GO:0003887">
    <property type="term" value="F:DNA-directed DNA polymerase activity"/>
    <property type="evidence" value="ECO:0007669"/>
    <property type="project" value="UniProtKB-KW"/>
</dbReference>
<keyword evidence="5" id="KW-0963">Cytoplasm</keyword>
<dbReference type="GO" id="GO:0005524">
    <property type="term" value="F:ATP binding"/>
    <property type="evidence" value="ECO:0007669"/>
    <property type="project" value="UniProtKB-KW"/>
</dbReference>
<evidence type="ECO:0000256" key="9">
    <source>
        <dbReference type="ARBA" id="ARBA00022679"/>
    </source>
</evidence>
<evidence type="ECO:0000256" key="34">
    <source>
        <dbReference type="ARBA" id="ARBA00030524"/>
    </source>
</evidence>
<feature type="compositionally biased region" description="Polar residues" evidence="40">
    <location>
        <begin position="145"/>
        <end position="154"/>
    </location>
</feature>
<evidence type="ECO:0000256" key="31">
    <source>
        <dbReference type="ARBA" id="ARBA00025590"/>
    </source>
</evidence>
<dbReference type="GO" id="GO:0005737">
    <property type="term" value="C:cytoplasm"/>
    <property type="evidence" value="ECO:0007669"/>
    <property type="project" value="UniProtKB-SubCell"/>
</dbReference>
<comment type="function">
    <text evidence="2">The aspartyl protease (PR) mediates the proteolytic cleavages of the Gag and Gag-Pol polyproteins after assembly of the VLP.</text>
</comment>
<keyword evidence="21" id="KW-0460">Magnesium</keyword>
<evidence type="ECO:0000256" key="24">
    <source>
        <dbReference type="ARBA" id="ARBA00022918"/>
    </source>
</evidence>
<protein>
    <recommendedName>
        <fullName evidence="34">Gag-Pol-p199</fullName>
    </recommendedName>
    <alternativeName>
        <fullName evidence="35">TY1A-TY1B</fullName>
    </alternativeName>
    <alternativeName>
        <fullName evidence="36">p190</fullName>
    </alternativeName>
</protein>
<keyword evidence="23" id="KW-0229">DNA integration</keyword>
<evidence type="ECO:0000256" key="19">
    <source>
        <dbReference type="ARBA" id="ARBA00022833"/>
    </source>
</evidence>
<keyword evidence="9" id="KW-0808">Transferase</keyword>
<proteinExistence type="predicted"/>
<evidence type="ECO:0000256" key="36">
    <source>
        <dbReference type="ARBA" id="ARBA00033113"/>
    </source>
</evidence>
<dbReference type="InterPro" id="IPR001584">
    <property type="entry name" value="Integrase_cat-core"/>
</dbReference>
<comment type="function">
    <text evidence="39">Capsid protein (CA) is the structural component of the virus-like particle (VLP), forming the shell that encapsulates the retrotransposons dimeric RNA genome. The particles are assembled from trimer-clustered units and there are holes in the capsid shells that allow for the diffusion of macromolecules. CA also has nucleocapsid-like chaperone activity, promoting primer tRNA(i)-Met annealing to the multipartite primer-binding site (PBS), dimerization of Ty1 RNA and initiation of reverse transcription.</text>
</comment>
<evidence type="ECO:0000256" key="12">
    <source>
        <dbReference type="ARBA" id="ARBA00022723"/>
    </source>
</evidence>
<evidence type="ECO:0000313" key="42">
    <source>
        <dbReference type="EMBL" id="CAM91757.1"/>
    </source>
</evidence>
<dbReference type="InterPro" id="IPR036397">
    <property type="entry name" value="RNaseH_sf"/>
</dbReference>
<feature type="compositionally biased region" description="Acidic residues" evidence="40">
    <location>
        <begin position="960"/>
        <end position="971"/>
    </location>
</feature>
<feature type="domain" description="Integrase catalytic" evidence="41">
    <location>
        <begin position="625"/>
        <end position="800"/>
    </location>
</feature>
<dbReference type="SUPFAM" id="SSF53098">
    <property type="entry name" value="Ribonuclease H-like"/>
    <property type="match status" value="1"/>
</dbReference>
<keyword evidence="19" id="KW-0862">Zinc</keyword>
<dbReference type="SUPFAM" id="SSF56672">
    <property type="entry name" value="DNA/RNA polymerases"/>
    <property type="match status" value="1"/>
</dbReference>
<dbReference type="Pfam" id="PF07727">
    <property type="entry name" value="RVT_2"/>
    <property type="match status" value="1"/>
</dbReference>
<keyword evidence="16" id="KW-0255">Endonuclease</keyword>
<keyword evidence="29" id="KW-0539">Nucleus</keyword>
<comment type="catalytic activity">
    <reaction evidence="38">
        <text>DNA(n) + a 2'-deoxyribonucleoside 5'-triphosphate = DNA(n+1) + diphosphate</text>
        <dbReference type="Rhea" id="RHEA:22508"/>
        <dbReference type="Rhea" id="RHEA-COMP:17339"/>
        <dbReference type="Rhea" id="RHEA-COMP:17340"/>
        <dbReference type="ChEBI" id="CHEBI:33019"/>
        <dbReference type="ChEBI" id="CHEBI:61560"/>
        <dbReference type="ChEBI" id="CHEBI:173112"/>
        <dbReference type="EC" id="2.7.7.7"/>
    </reaction>
</comment>
<dbReference type="GO" id="GO:0004190">
    <property type="term" value="F:aspartic-type endopeptidase activity"/>
    <property type="evidence" value="ECO:0007669"/>
    <property type="project" value="UniProtKB-KW"/>
</dbReference>
<dbReference type="Pfam" id="PF01021">
    <property type="entry name" value="TYA"/>
    <property type="match status" value="1"/>
</dbReference>
<dbReference type="InterPro" id="IPR015820">
    <property type="entry name" value="TYA"/>
</dbReference>
<dbReference type="GO" id="GO:0032196">
    <property type="term" value="P:transposition"/>
    <property type="evidence" value="ECO:0007669"/>
    <property type="project" value="UniProtKB-KW"/>
</dbReference>
<dbReference type="GO" id="GO:0003964">
    <property type="term" value="F:RNA-directed DNA polymerase activity"/>
    <property type="evidence" value="ECO:0007669"/>
    <property type="project" value="UniProtKB-KW"/>
</dbReference>
<comment type="catalytic activity">
    <reaction evidence="1">
        <text>Endonucleolytic cleavage to 5'-phosphomonoester.</text>
        <dbReference type="EC" id="3.1.26.4"/>
    </reaction>
</comment>
<reference evidence="42" key="1">
    <citation type="submission" date="2007-04" db="EMBL/GenBank/DDBJ databases">
        <title>Independent sorting-out of thousands of duplicated gene pairs in two yeast species descended from a whole-genome duplication.</title>
        <authorList>
            <person name="Scannell D.R."/>
            <person name="Frank A.C."/>
            <person name="Conant G.C."/>
            <person name="Byrne K.P."/>
            <person name="Woolfit M."/>
            <person name="Wolfe K.H."/>
        </authorList>
    </citation>
    <scope>NUCLEOTIDE SEQUENCE</scope>
    <source>
        <strain evidence="42">DSMZ 70294</strain>
    </source>
</reference>
<evidence type="ECO:0000256" key="11">
    <source>
        <dbReference type="ARBA" id="ARBA00022722"/>
    </source>
</evidence>